<gene>
    <name evidence="4" type="ORF">EZV62_013485</name>
</gene>
<dbReference type="PROSITE" id="PS51138">
    <property type="entry name" value="ENT"/>
    <property type="match status" value="1"/>
</dbReference>
<keyword evidence="5" id="KW-1185">Reference proteome</keyword>
<dbReference type="EMBL" id="VAHF01000005">
    <property type="protein sequence ID" value="TXG62122.1"/>
    <property type="molecule type" value="Genomic_DNA"/>
</dbReference>
<accession>A0A5C7I136</accession>
<name>A0A5C7I136_9ROSI</name>
<feature type="domain" description="ENT" evidence="3">
    <location>
        <begin position="458"/>
        <end position="544"/>
    </location>
</feature>
<evidence type="ECO:0000313" key="4">
    <source>
        <dbReference type="EMBL" id="TXG62122.1"/>
    </source>
</evidence>
<evidence type="ECO:0000313" key="5">
    <source>
        <dbReference type="Proteomes" id="UP000323000"/>
    </source>
</evidence>
<dbReference type="Pfam" id="PF03735">
    <property type="entry name" value="ENT"/>
    <property type="match status" value="1"/>
</dbReference>
<dbReference type="Pfam" id="PF05641">
    <property type="entry name" value="Agenet"/>
    <property type="match status" value="2"/>
</dbReference>
<organism evidence="4 5">
    <name type="scientific">Acer yangbiense</name>
    <dbReference type="NCBI Taxonomy" id="1000413"/>
    <lineage>
        <taxon>Eukaryota</taxon>
        <taxon>Viridiplantae</taxon>
        <taxon>Streptophyta</taxon>
        <taxon>Embryophyta</taxon>
        <taxon>Tracheophyta</taxon>
        <taxon>Spermatophyta</taxon>
        <taxon>Magnoliopsida</taxon>
        <taxon>eudicotyledons</taxon>
        <taxon>Gunneridae</taxon>
        <taxon>Pentapetalae</taxon>
        <taxon>rosids</taxon>
        <taxon>malvids</taxon>
        <taxon>Sapindales</taxon>
        <taxon>Sapindaceae</taxon>
        <taxon>Hippocastanoideae</taxon>
        <taxon>Acereae</taxon>
        <taxon>Acer</taxon>
    </lineage>
</organism>
<evidence type="ECO:0000256" key="1">
    <source>
        <dbReference type="ARBA" id="ARBA00004123"/>
    </source>
</evidence>
<comment type="subcellular location">
    <subcellularLocation>
        <location evidence="1">Nucleus</location>
    </subcellularLocation>
</comment>
<comment type="caution">
    <text evidence="4">The sequence shown here is derived from an EMBL/GenBank/DDBJ whole genome shotgun (WGS) entry which is preliminary data.</text>
</comment>
<dbReference type="OrthoDB" id="663550at2759"/>
<evidence type="ECO:0000256" key="2">
    <source>
        <dbReference type="ARBA" id="ARBA00023242"/>
    </source>
</evidence>
<dbReference type="SMART" id="SM00743">
    <property type="entry name" value="Agenet"/>
    <property type="match status" value="4"/>
</dbReference>
<dbReference type="InterPro" id="IPR008395">
    <property type="entry name" value="Agenet-like_dom"/>
</dbReference>
<evidence type="ECO:0000259" key="3">
    <source>
        <dbReference type="PROSITE" id="PS51138"/>
    </source>
</evidence>
<reference evidence="5" key="1">
    <citation type="journal article" date="2019" name="Gigascience">
        <title>De novo genome assembly of the endangered Acer yangbiense, a plant species with extremely small populations endemic to Yunnan Province, China.</title>
        <authorList>
            <person name="Yang J."/>
            <person name="Wariss H.M."/>
            <person name="Tao L."/>
            <person name="Zhang R."/>
            <person name="Yun Q."/>
            <person name="Hollingsworth P."/>
            <person name="Dao Z."/>
            <person name="Luo G."/>
            <person name="Guo H."/>
            <person name="Ma Y."/>
            <person name="Sun W."/>
        </authorList>
    </citation>
    <scope>NUCLEOTIDE SEQUENCE [LARGE SCALE GENOMIC DNA]</scope>
    <source>
        <strain evidence="5">cv. Malutang</strain>
    </source>
</reference>
<dbReference type="SUPFAM" id="SSF158639">
    <property type="entry name" value="ENT-like"/>
    <property type="match status" value="1"/>
</dbReference>
<keyword evidence="2" id="KW-0539">Nucleus</keyword>
<dbReference type="PANTHER" id="PTHR31917:SF146">
    <property type="entry name" value="PLANT TUDOR-LIKE RNA-BINDING PROTEIN-RELATED"/>
    <property type="match status" value="1"/>
</dbReference>
<dbReference type="Gene3D" id="1.10.1240.40">
    <property type="entry name" value="ENT domain"/>
    <property type="match status" value="1"/>
</dbReference>
<dbReference type="PANTHER" id="PTHR31917">
    <property type="entry name" value="AGENET DOMAIN-CONTAINING PROTEIN-RELATED"/>
    <property type="match status" value="1"/>
</dbReference>
<dbReference type="InterPro" id="IPR036142">
    <property type="entry name" value="ENT_dom-like_sf"/>
</dbReference>
<dbReference type="InterPro" id="IPR005491">
    <property type="entry name" value="ENT_dom"/>
</dbReference>
<dbReference type="AlphaFoldDB" id="A0A5C7I136"/>
<dbReference type="GO" id="GO:0005634">
    <property type="term" value="C:nucleus"/>
    <property type="evidence" value="ECO:0007669"/>
    <property type="project" value="UniProtKB-SubCell"/>
</dbReference>
<dbReference type="InterPro" id="IPR014002">
    <property type="entry name" value="Agenet_dom_plant"/>
</dbReference>
<protein>
    <recommendedName>
        <fullName evidence="3">ENT domain-containing protein</fullName>
    </recommendedName>
</protein>
<proteinExistence type="predicted"/>
<dbReference type="SMART" id="SM01191">
    <property type="entry name" value="ENT"/>
    <property type="match status" value="1"/>
</dbReference>
<dbReference type="Proteomes" id="UP000323000">
    <property type="component" value="Chromosome 5"/>
</dbReference>
<sequence length="756" mass="84156">MSQMKYMKRLRLFEESVRSYSTVLFGLSVCDKHVSLSITDEVKMSAFLFGYWPRDENFLDKLVNRIEGYMSKESGDPGRELDVDGIVVGKNPVGLIDEMCKTNLKILLAIMRFKKGSKVEVFCRNEVPSGAWRCAEIISGNGHNYTVRYAQYLGKTNNVYMDKVSRRAIRPCPPASDCAESWMAGDVVEVFDDFSWKIATILKVLSGDSSLVRLLGSSREFEAHKMNIRVRKSWQDDEWVLIGKGSGSSEVAKYKGGSTFNSHKKMSFRLAQADADLEVQEGNNCFGIKSATDLQESHVVSRMLKRASPYGSFAEACTGNIQKMIAVEKDGERQRVISRNTSSLLKKVDAVAYPQKNLGETYMHASFNNLTNGYYGMVRGKPKCVEYSHGRSLEANDSDIDICSVGSCSISSDSTSMLSSRILAGDCEEADNISSDAESFSGHGDEEEKSPLPVGEDVAARIHRLELHAYRSTLEALYASGPLSWEQEALLTNLRITLHISNDEHLMELRNLISAGTSPYIDQYIGNSVMNIIDDPLHFPGPVLEACMPCFQRSKDDAGVYNFSLGILLAIMRFKKGSKVEVFCRNEVPSGAWRCAEIISGNGHNYTVRYAPYLGKTNNVYMDKVSRKAIRPCPPASDCAESWMAGDVVEVFDDFSWKIATILKVLSGDSSLVRLLGSSREFEAHKMNIRVRKSWQDDEWVLIGKGSGSSEVAKYKGGSTLNSHKKMSFRLAQADADLEVQERNNCFGIKSATDLQ</sequence>